<accession>A0A2Z4Y1I4</accession>
<name>A0A2Z4Y1I4_9GAMM</name>
<reference evidence="13 15" key="2">
    <citation type="submission" date="2019-08" db="EMBL/GenBank/DDBJ databases">
        <title>Complete genome sequences of Francisella adeliensis (FSC1325 and FSC1326).</title>
        <authorList>
            <person name="Ohrman C."/>
            <person name="Uneklint I."/>
            <person name="Vallesi A."/>
            <person name="Karlsson L."/>
            <person name="Sjodin A."/>
        </authorList>
    </citation>
    <scope>NUCLEOTIDE SEQUENCE [LARGE SCALE GENOMIC DNA]</scope>
    <source>
        <strain evidence="13 15">FSC1325</strain>
    </source>
</reference>
<evidence type="ECO:0000256" key="2">
    <source>
        <dbReference type="ARBA" id="ARBA00017703"/>
    </source>
</evidence>
<dbReference type="SUPFAM" id="SSF48019">
    <property type="entry name" value="post-AAA+ oligomerization domain-like"/>
    <property type="match status" value="1"/>
</dbReference>
<evidence type="ECO:0000256" key="5">
    <source>
        <dbReference type="ARBA" id="ARBA00022705"/>
    </source>
</evidence>
<gene>
    <name evidence="12" type="primary">holA</name>
    <name evidence="12" type="ORF">CDH04_08085</name>
    <name evidence="13" type="ORF">FZC43_08090</name>
</gene>
<evidence type="ECO:0000256" key="6">
    <source>
        <dbReference type="ARBA" id="ARBA00022932"/>
    </source>
</evidence>
<dbReference type="PANTHER" id="PTHR34388:SF1">
    <property type="entry name" value="DNA POLYMERASE III SUBUNIT DELTA"/>
    <property type="match status" value="1"/>
</dbReference>
<dbReference type="Gene3D" id="1.20.272.10">
    <property type="match status" value="1"/>
</dbReference>
<keyword evidence="3 13" id="KW-0808">Transferase</keyword>
<dbReference type="Proteomes" id="UP000681131">
    <property type="component" value="Chromosome"/>
</dbReference>
<comment type="catalytic activity">
    <reaction evidence="8">
        <text>DNA(n) + a 2'-deoxyribonucleoside 5'-triphosphate = DNA(n+1) + diphosphate</text>
        <dbReference type="Rhea" id="RHEA:22508"/>
        <dbReference type="Rhea" id="RHEA-COMP:17339"/>
        <dbReference type="Rhea" id="RHEA-COMP:17340"/>
        <dbReference type="ChEBI" id="CHEBI:33019"/>
        <dbReference type="ChEBI" id="CHEBI:61560"/>
        <dbReference type="ChEBI" id="CHEBI:173112"/>
        <dbReference type="EC" id="2.7.7.7"/>
    </reaction>
</comment>
<evidence type="ECO:0000256" key="3">
    <source>
        <dbReference type="ARBA" id="ARBA00022679"/>
    </source>
</evidence>
<dbReference type="EMBL" id="CP021781">
    <property type="protein sequence ID" value="AXA34355.1"/>
    <property type="molecule type" value="Genomic_DNA"/>
</dbReference>
<evidence type="ECO:0000313" key="13">
    <source>
        <dbReference type="EMBL" id="QIW12602.1"/>
    </source>
</evidence>
<dbReference type="Gene3D" id="3.40.50.300">
    <property type="entry name" value="P-loop containing nucleotide triphosphate hydrolases"/>
    <property type="match status" value="1"/>
</dbReference>
<dbReference type="GO" id="GO:0009360">
    <property type="term" value="C:DNA polymerase III complex"/>
    <property type="evidence" value="ECO:0007669"/>
    <property type="project" value="UniProtKB-UniRule"/>
</dbReference>
<dbReference type="EMBL" id="CP043424">
    <property type="protein sequence ID" value="QIW12602.1"/>
    <property type="molecule type" value="Genomic_DNA"/>
</dbReference>
<feature type="domain" description="DNA polymerase III delta N-terminal" evidence="10">
    <location>
        <begin position="21"/>
        <end position="133"/>
    </location>
</feature>
<protein>
    <recommendedName>
        <fullName evidence="2 9">DNA polymerase III subunit delta</fullName>
        <ecNumber evidence="1 9">2.7.7.7</ecNumber>
    </recommendedName>
</protein>
<dbReference type="GO" id="GO:0006261">
    <property type="term" value="P:DNA-templated DNA replication"/>
    <property type="evidence" value="ECO:0007669"/>
    <property type="project" value="TreeGrafter"/>
</dbReference>
<dbReference type="NCBIfam" id="TIGR01128">
    <property type="entry name" value="holA"/>
    <property type="match status" value="1"/>
</dbReference>
<evidence type="ECO:0000313" key="15">
    <source>
        <dbReference type="Proteomes" id="UP000681131"/>
    </source>
</evidence>
<dbReference type="InterPro" id="IPR010372">
    <property type="entry name" value="DNA_pol3_delta_N"/>
</dbReference>
<dbReference type="Pfam" id="PF06144">
    <property type="entry name" value="DNA_pol3_delta"/>
    <property type="match status" value="1"/>
</dbReference>
<proteinExistence type="inferred from homology"/>
<dbReference type="RefSeq" id="WP_112870534.1">
    <property type="nucleotide sequence ID" value="NZ_CP021781.1"/>
</dbReference>
<dbReference type="SUPFAM" id="SSF52540">
    <property type="entry name" value="P-loop containing nucleoside triphosphate hydrolases"/>
    <property type="match status" value="1"/>
</dbReference>
<dbReference type="InterPro" id="IPR005790">
    <property type="entry name" value="DNA_polIII_delta"/>
</dbReference>
<dbReference type="PANTHER" id="PTHR34388">
    <property type="entry name" value="DNA POLYMERASE III SUBUNIT DELTA"/>
    <property type="match status" value="1"/>
</dbReference>
<evidence type="ECO:0000256" key="8">
    <source>
        <dbReference type="ARBA" id="ARBA00049244"/>
    </source>
</evidence>
<sequence>MQTNYLDFIKKPDISNTKTFVISGDEPLQRFNAIEKITDSFKNKGFEIVRHDLTEQKHDSLYDEADSLSLFAMDKLVQFNIEKPPQKNLQKALIENLTKSSDNVYILVFHGLKKQTLSAKWFQSITNNAEHIHIYQPNFQASINIIKHEITQTNLKLNDNAIALLAQKTEGNLIATKQILKLLSRQNENNFDEVNIRPFLHEHASFDVFDLSDAILMQQKAKALTILNSILIENDKPPLVLWTLKKELRILSQLKATQNTYYQKIFKDNNIWASKQKYYSSLINKINLSTITNALEKCLDADLYIKGAKKGNIKLTLNEITYSLF</sequence>
<evidence type="ECO:0000313" key="14">
    <source>
        <dbReference type="Proteomes" id="UP000251120"/>
    </source>
</evidence>
<dbReference type="Pfam" id="PF21694">
    <property type="entry name" value="DNA_pol3_delta_C"/>
    <property type="match status" value="1"/>
</dbReference>
<organism evidence="12 14">
    <name type="scientific">Francisella adeliensis</name>
    <dbReference type="NCBI Taxonomy" id="2007306"/>
    <lineage>
        <taxon>Bacteria</taxon>
        <taxon>Pseudomonadati</taxon>
        <taxon>Pseudomonadota</taxon>
        <taxon>Gammaproteobacteria</taxon>
        <taxon>Thiotrichales</taxon>
        <taxon>Francisellaceae</taxon>
        <taxon>Francisella</taxon>
    </lineage>
</organism>
<dbReference type="Proteomes" id="UP000251120">
    <property type="component" value="Chromosome"/>
</dbReference>
<evidence type="ECO:0000313" key="12">
    <source>
        <dbReference type="EMBL" id="AXA34355.1"/>
    </source>
</evidence>
<feature type="domain" description="DNA polymerase III delta subunit-like C-terminal" evidence="11">
    <location>
        <begin position="207"/>
        <end position="309"/>
    </location>
</feature>
<keyword evidence="5" id="KW-0235">DNA replication</keyword>
<evidence type="ECO:0000256" key="7">
    <source>
        <dbReference type="ARBA" id="ARBA00034754"/>
    </source>
</evidence>
<evidence type="ECO:0000256" key="1">
    <source>
        <dbReference type="ARBA" id="ARBA00012417"/>
    </source>
</evidence>
<dbReference type="InterPro" id="IPR027417">
    <property type="entry name" value="P-loop_NTPase"/>
</dbReference>
<dbReference type="GO" id="GO:0003677">
    <property type="term" value="F:DNA binding"/>
    <property type="evidence" value="ECO:0007669"/>
    <property type="project" value="InterPro"/>
</dbReference>
<evidence type="ECO:0000259" key="11">
    <source>
        <dbReference type="Pfam" id="PF21694"/>
    </source>
</evidence>
<dbReference type="AlphaFoldDB" id="A0A2Z4Y1I4"/>
<keyword evidence="6" id="KW-0239">DNA-directed DNA polymerase</keyword>
<dbReference type="OrthoDB" id="9770982at2"/>
<keyword evidence="4 13" id="KW-0548">Nucleotidyltransferase</keyword>
<comment type="similarity">
    <text evidence="7">Belongs to the DNA polymerase HolA subunit family.</text>
</comment>
<keyword evidence="15" id="KW-1185">Reference proteome</keyword>
<dbReference type="EC" id="2.7.7.7" evidence="1 9"/>
<dbReference type="Gene3D" id="1.10.8.60">
    <property type="match status" value="1"/>
</dbReference>
<evidence type="ECO:0000256" key="4">
    <source>
        <dbReference type="ARBA" id="ARBA00022695"/>
    </source>
</evidence>
<dbReference type="GO" id="GO:0003887">
    <property type="term" value="F:DNA-directed DNA polymerase activity"/>
    <property type="evidence" value="ECO:0007669"/>
    <property type="project" value="UniProtKB-UniRule"/>
</dbReference>
<dbReference type="KEGG" id="fad:CDH04_08085"/>
<reference evidence="12 14" key="1">
    <citation type="submission" date="2017-06" db="EMBL/GenBank/DDBJ databases">
        <title>Complete genome of Francisella adeliensis.</title>
        <authorList>
            <person name="Vallesi A."/>
            <person name="Sjodin A."/>
        </authorList>
    </citation>
    <scope>NUCLEOTIDE SEQUENCE [LARGE SCALE GENOMIC DNA]</scope>
    <source>
        <strain evidence="12 14">FDC440</strain>
    </source>
</reference>
<evidence type="ECO:0000259" key="10">
    <source>
        <dbReference type="Pfam" id="PF06144"/>
    </source>
</evidence>
<evidence type="ECO:0000256" key="9">
    <source>
        <dbReference type="NCBIfam" id="TIGR01128"/>
    </source>
</evidence>
<dbReference type="InterPro" id="IPR048466">
    <property type="entry name" value="DNA_pol3_delta-like_C"/>
</dbReference>
<dbReference type="InterPro" id="IPR008921">
    <property type="entry name" value="DNA_pol3_clamp-load_cplx_C"/>
</dbReference>